<protein>
    <submittedName>
        <fullName evidence="4">Uncharacterized protein LOC109471542</fullName>
    </submittedName>
</protein>
<feature type="compositionally biased region" description="Basic and acidic residues" evidence="1">
    <location>
        <begin position="138"/>
        <end position="155"/>
    </location>
</feature>
<organism evidence="3 4">
    <name type="scientific">Branchiostoma belcheri</name>
    <name type="common">Amphioxus</name>
    <dbReference type="NCBI Taxonomy" id="7741"/>
    <lineage>
        <taxon>Eukaryota</taxon>
        <taxon>Metazoa</taxon>
        <taxon>Chordata</taxon>
        <taxon>Cephalochordata</taxon>
        <taxon>Leptocardii</taxon>
        <taxon>Amphioxiformes</taxon>
        <taxon>Branchiostomatidae</taxon>
        <taxon>Branchiostoma</taxon>
    </lineage>
</organism>
<feature type="region of interest" description="Disordered" evidence="1">
    <location>
        <begin position="87"/>
        <end position="176"/>
    </location>
</feature>
<evidence type="ECO:0000256" key="2">
    <source>
        <dbReference type="SAM" id="Phobius"/>
    </source>
</evidence>
<dbReference type="Proteomes" id="UP000515135">
    <property type="component" value="Unplaced"/>
</dbReference>
<accession>A0A6P4YXH9</accession>
<dbReference type="GeneID" id="109471542"/>
<feature type="region of interest" description="Disordered" evidence="1">
    <location>
        <begin position="1"/>
        <end position="29"/>
    </location>
</feature>
<feature type="compositionally biased region" description="Basic residues" evidence="1">
    <location>
        <begin position="122"/>
        <end position="135"/>
    </location>
</feature>
<reference evidence="4" key="1">
    <citation type="submission" date="2025-08" db="UniProtKB">
        <authorList>
            <consortium name="RefSeq"/>
        </authorList>
    </citation>
    <scope>IDENTIFICATION</scope>
    <source>
        <tissue evidence="4">Gonad</tissue>
    </source>
</reference>
<evidence type="ECO:0000313" key="3">
    <source>
        <dbReference type="Proteomes" id="UP000515135"/>
    </source>
</evidence>
<keyword evidence="2" id="KW-0472">Membrane</keyword>
<keyword evidence="2" id="KW-0812">Transmembrane</keyword>
<name>A0A6P4YXH9_BRABE</name>
<evidence type="ECO:0000313" key="4">
    <source>
        <dbReference type="RefSeq" id="XP_019626449.1"/>
    </source>
</evidence>
<keyword evidence="2" id="KW-1133">Transmembrane helix</keyword>
<dbReference type="AlphaFoldDB" id="A0A6P4YXH9"/>
<dbReference type="RefSeq" id="XP_019626449.1">
    <property type="nucleotide sequence ID" value="XM_019770890.1"/>
</dbReference>
<sequence>MGKITTNPGEKKPAAEPAAPAAVQLEPTAPLPQKVDATELPLPVTITTAAPPRRNRRCCITVLSVLIVLMVGVSITLGALYLRKHRGRDHDEHHWDGEDDGDWDELMSGGDKPHSGGDRPYPGHHRPGSGHHRPGGHSGEHRPGHDSSSSEEHGHWRPRPHRPYPPRPRPSDEPLP</sequence>
<feature type="transmembrane region" description="Helical" evidence="2">
    <location>
        <begin position="60"/>
        <end position="82"/>
    </location>
</feature>
<dbReference type="KEGG" id="bbel:109471542"/>
<gene>
    <name evidence="4" type="primary">LOC109471542</name>
</gene>
<dbReference type="OrthoDB" id="10533204at2759"/>
<evidence type="ECO:0000256" key="1">
    <source>
        <dbReference type="SAM" id="MobiDB-lite"/>
    </source>
</evidence>
<keyword evidence="3" id="KW-1185">Reference proteome</keyword>
<proteinExistence type="predicted"/>